<proteinExistence type="predicted"/>
<dbReference type="Gene3D" id="3.30.565.60">
    <property type="match status" value="1"/>
</dbReference>
<evidence type="ECO:0000313" key="3">
    <source>
        <dbReference type="Proteomes" id="UP000746751"/>
    </source>
</evidence>
<organism evidence="2 3">
    <name type="scientific">Collinsella ihumii</name>
    <dbReference type="NCBI Taxonomy" id="1720204"/>
    <lineage>
        <taxon>Bacteria</taxon>
        <taxon>Bacillati</taxon>
        <taxon>Actinomycetota</taxon>
        <taxon>Coriobacteriia</taxon>
        <taxon>Coriobacteriales</taxon>
        <taxon>Coriobacteriaceae</taxon>
        <taxon>Collinsella</taxon>
    </lineage>
</organism>
<dbReference type="InterPro" id="IPR038461">
    <property type="entry name" value="Schlafen_AlbA_2_dom_sf"/>
</dbReference>
<dbReference type="InterPro" id="IPR038475">
    <property type="entry name" value="RecG_C_sf"/>
</dbReference>
<evidence type="ECO:0000259" key="1">
    <source>
        <dbReference type="Pfam" id="PF04326"/>
    </source>
</evidence>
<reference evidence="2" key="1">
    <citation type="journal article" date="2021" name="PeerJ">
        <title>Extensive microbial diversity within the chicken gut microbiome revealed by metagenomics and culture.</title>
        <authorList>
            <person name="Gilroy R."/>
            <person name="Ravi A."/>
            <person name="Getino M."/>
            <person name="Pursley I."/>
            <person name="Horton D.L."/>
            <person name="Alikhan N.F."/>
            <person name="Baker D."/>
            <person name="Gharbi K."/>
            <person name="Hall N."/>
            <person name="Watson M."/>
            <person name="Adriaenssens E.M."/>
            <person name="Foster-Nyarko E."/>
            <person name="Jarju S."/>
            <person name="Secka A."/>
            <person name="Antonio M."/>
            <person name="Oren A."/>
            <person name="Chaudhuri R.R."/>
            <person name="La Ragione R."/>
            <person name="Hildebrand F."/>
            <person name="Pallen M.J."/>
        </authorList>
    </citation>
    <scope>NUCLEOTIDE SEQUENCE</scope>
    <source>
        <strain evidence="2">ChiGjej2B2-7701</strain>
    </source>
</reference>
<name>A0A921ITU0_9ACTN</name>
<evidence type="ECO:0000313" key="2">
    <source>
        <dbReference type="EMBL" id="HJG31725.1"/>
    </source>
</evidence>
<dbReference type="Gene3D" id="3.30.950.30">
    <property type="entry name" value="Schlafen, AAA domain"/>
    <property type="match status" value="1"/>
</dbReference>
<dbReference type="PANTHER" id="PTHR30595:SF6">
    <property type="entry name" value="SCHLAFEN ALBA-2 DOMAIN-CONTAINING PROTEIN"/>
    <property type="match status" value="1"/>
</dbReference>
<dbReference type="Proteomes" id="UP000746751">
    <property type="component" value="Unassembled WGS sequence"/>
</dbReference>
<dbReference type="PANTHER" id="PTHR30595">
    <property type="entry name" value="GLPR-RELATED TRANSCRIPTIONAL REPRESSOR"/>
    <property type="match status" value="1"/>
</dbReference>
<dbReference type="EMBL" id="DYVF01000059">
    <property type="protein sequence ID" value="HJG31725.1"/>
    <property type="molecule type" value="Genomic_DNA"/>
</dbReference>
<dbReference type="Pfam" id="PF13749">
    <property type="entry name" value="HATPase_c_4"/>
    <property type="match status" value="1"/>
</dbReference>
<sequence length="493" mass="54391">MAELSDFTYLRENARLEAKRAQGGLPKSIWETYSAFANSDGGTILLGVDEGPDGSLIPVGVAHPDRLERDFWNTVNNPTRVSVNILTSYDVRIDSLEGPEGPVDILVISVPRAPRELRPVFVGGNPLTGTYRRNGEGDYRCSPESYQAMVRDASTSPLDTLLLDEITTESISSDTLASYRNMLSSLRPNHPWNELPDEDFLIKLGAAGLPMSSSGPRLTRAGLLMFGYEYEIVREFPSFFLDYREVYEEGAARWSDRLVSNSGDWSGNVFEFWLKISNRLTADLKKPFGLDGNQLRIESTPMHDALREGLVNTLIHADYLGRRPVVIQKYRNRVEFSNPGDMRIPVEVALQGGISDARNPTLMKMFSLLAACERAGSGLDAIQRACRQAQAEQPTMHVSYDPDCTKLVVPLGTASAFADSIATSSPAAILKTPSGERQRVLRYIETHGPSKRVEIQEALEVGSTKAKRLLASMVAEGLIRTEGASNQTVYLLA</sequence>
<dbReference type="Pfam" id="PF04326">
    <property type="entry name" value="SLFN_AlbA_2"/>
    <property type="match status" value="1"/>
</dbReference>
<reference evidence="2" key="2">
    <citation type="submission" date="2021-09" db="EMBL/GenBank/DDBJ databases">
        <authorList>
            <person name="Gilroy R."/>
        </authorList>
    </citation>
    <scope>NUCLEOTIDE SEQUENCE</scope>
    <source>
        <strain evidence="2">ChiGjej2B2-7701</strain>
    </source>
</reference>
<gene>
    <name evidence="2" type="ORF">K8U80_10090</name>
</gene>
<feature type="domain" description="Schlafen AlbA-2" evidence="1">
    <location>
        <begin position="12"/>
        <end position="139"/>
    </location>
</feature>
<dbReference type="InterPro" id="IPR007421">
    <property type="entry name" value="Schlafen_AlbA_2_dom"/>
</dbReference>
<dbReference type="InterPro" id="IPR036390">
    <property type="entry name" value="WH_DNA-bd_sf"/>
</dbReference>
<protein>
    <submittedName>
        <fullName evidence="2">DNA binding domain-containing protein</fullName>
    </submittedName>
</protein>
<accession>A0A921ITU0</accession>
<dbReference type="Gene3D" id="1.10.10.10">
    <property type="entry name" value="Winged helix-like DNA-binding domain superfamily/Winged helix DNA-binding domain"/>
    <property type="match status" value="1"/>
</dbReference>
<comment type="caution">
    <text evidence="2">The sequence shown here is derived from an EMBL/GenBank/DDBJ whole genome shotgun (WGS) entry which is preliminary data.</text>
</comment>
<dbReference type="SUPFAM" id="SSF46785">
    <property type="entry name" value="Winged helix' DNA-binding domain"/>
    <property type="match status" value="1"/>
</dbReference>
<dbReference type="AlphaFoldDB" id="A0A921ITU0"/>
<dbReference type="InterPro" id="IPR036388">
    <property type="entry name" value="WH-like_DNA-bd_sf"/>
</dbReference>